<comment type="caution">
    <text evidence="2">The sequence shown here is derived from an EMBL/GenBank/DDBJ whole genome shotgun (WGS) entry which is preliminary data.</text>
</comment>
<keyword evidence="3" id="KW-1185">Reference proteome</keyword>
<accession>A0ABU9VH46</accession>
<keyword evidence="1" id="KW-0472">Membrane</keyword>
<evidence type="ECO:0000313" key="3">
    <source>
        <dbReference type="Proteomes" id="UP001418796"/>
    </source>
</evidence>
<protein>
    <submittedName>
        <fullName evidence="2">Uncharacterized protein</fullName>
    </submittedName>
</protein>
<name>A0ABU9VH46_9BACI</name>
<dbReference type="RefSeq" id="WP_343130136.1">
    <property type="nucleotide sequence ID" value="NZ_JBCITK010000001.1"/>
</dbReference>
<keyword evidence="1" id="KW-1133">Transmembrane helix</keyword>
<dbReference type="Proteomes" id="UP001418796">
    <property type="component" value="Unassembled WGS sequence"/>
</dbReference>
<sequence>MKTKSNHLIVFVLPVVLMLVMGFGGYAFLQSDEASEWTNEDLKGNIEWTGTQSGQTVELSWEWPGMPVDGMFGDDYLSVVGPVEGIKVEIHASDGILLEEEGTEVDNGWIVSYPTELVENKSYGNRGTLLIDLESSEASLDELNVQLLHTWTQHAPLEKEDATFDQATFGEATNVPYWVEPIQVAQYVR</sequence>
<proteinExistence type="predicted"/>
<gene>
    <name evidence="2" type="ORF">MKY91_08415</name>
</gene>
<evidence type="ECO:0000256" key="1">
    <source>
        <dbReference type="SAM" id="Phobius"/>
    </source>
</evidence>
<reference evidence="2 3" key="1">
    <citation type="submission" date="2024-03" db="EMBL/GenBank/DDBJ databases">
        <title>Bacilli Hybrid Assemblies.</title>
        <authorList>
            <person name="Kovac J."/>
        </authorList>
    </citation>
    <scope>NUCLEOTIDE SEQUENCE [LARGE SCALE GENOMIC DNA]</scope>
    <source>
        <strain evidence="2 3">FSL R7-0666</strain>
    </source>
</reference>
<evidence type="ECO:0000313" key="2">
    <source>
        <dbReference type="EMBL" id="MEN0643164.1"/>
    </source>
</evidence>
<organism evidence="2 3">
    <name type="scientific">Alkalicoccobacillus gibsonii</name>
    <dbReference type="NCBI Taxonomy" id="79881"/>
    <lineage>
        <taxon>Bacteria</taxon>
        <taxon>Bacillati</taxon>
        <taxon>Bacillota</taxon>
        <taxon>Bacilli</taxon>
        <taxon>Bacillales</taxon>
        <taxon>Bacillaceae</taxon>
        <taxon>Alkalicoccobacillus</taxon>
    </lineage>
</organism>
<keyword evidence="1" id="KW-0812">Transmembrane</keyword>
<dbReference type="EMBL" id="JBCITK010000001">
    <property type="protein sequence ID" value="MEN0643164.1"/>
    <property type="molecule type" value="Genomic_DNA"/>
</dbReference>
<feature type="transmembrane region" description="Helical" evidence="1">
    <location>
        <begin position="7"/>
        <end position="29"/>
    </location>
</feature>